<dbReference type="EMBL" id="CP046566">
    <property type="protein sequence ID" value="QGW29841.1"/>
    <property type="molecule type" value="Genomic_DNA"/>
</dbReference>
<reference evidence="2 3" key="1">
    <citation type="submission" date="2019-11" db="EMBL/GenBank/DDBJ databases">
        <authorList>
            <person name="Im W.T."/>
        </authorList>
    </citation>
    <scope>NUCLEOTIDE SEQUENCE [LARGE SCALE GENOMIC DNA]</scope>
    <source>
        <strain evidence="2 3">SB-02</strain>
    </source>
</reference>
<dbReference type="AlphaFoldDB" id="A0A6I6H698"/>
<evidence type="ECO:0000313" key="2">
    <source>
        <dbReference type="EMBL" id="QGW29841.1"/>
    </source>
</evidence>
<dbReference type="Proteomes" id="UP000426027">
    <property type="component" value="Chromosome"/>
</dbReference>
<evidence type="ECO:0000256" key="1">
    <source>
        <dbReference type="SAM" id="SignalP"/>
    </source>
</evidence>
<accession>A0A6I6H698</accession>
<keyword evidence="1" id="KW-0732">Signal</keyword>
<keyword evidence="3" id="KW-1185">Reference proteome</keyword>
<feature type="chain" id="PRO_5026217360" evidence="1">
    <location>
        <begin position="24"/>
        <end position="120"/>
    </location>
</feature>
<name>A0A6I6H698_9BACT</name>
<organism evidence="2 3">
    <name type="scientific">Phnomibacter ginsenosidimutans</name>
    <dbReference type="NCBI Taxonomy" id="2676868"/>
    <lineage>
        <taxon>Bacteria</taxon>
        <taxon>Pseudomonadati</taxon>
        <taxon>Bacteroidota</taxon>
        <taxon>Chitinophagia</taxon>
        <taxon>Chitinophagales</taxon>
        <taxon>Chitinophagaceae</taxon>
        <taxon>Phnomibacter</taxon>
    </lineage>
</organism>
<gene>
    <name evidence="2" type="ORF">GLV81_18480</name>
</gene>
<feature type="signal peptide" evidence="1">
    <location>
        <begin position="1"/>
        <end position="23"/>
    </location>
</feature>
<dbReference type="KEGG" id="fls:GLV81_18480"/>
<proteinExistence type="predicted"/>
<sequence>MKHFSILLSLLLLASIMPAGVVAQANKGPQLPVAERVTRTLERLKPELDLTNDQVKNMTPVYTSFYTSMDKLRADGKQPTTEDRQKLITERDEKLKGILTADQMKKLKELEDEMRQKKPS</sequence>
<dbReference type="RefSeq" id="WP_157480403.1">
    <property type="nucleotide sequence ID" value="NZ_CP046566.1"/>
</dbReference>
<protein>
    <submittedName>
        <fullName evidence="2">Uncharacterized protein</fullName>
    </submittedName>
</protein>
<evidence type="ECO:0000313" key="3">
    <source>
        <dbReference type="Proteomes" id="UP000426027"/>
    </source>
</evidence>